<evidence type="ECO:0000256" key="1">
    <source>
        <dbReference type="SAM" id="MobiDB-lite"/>
    </source>
</evidence>
<organism evidence="2 3">
    <name type="scientific">Nitzschia inconspicua</name>
    <dbReference type="NCBI Taxonomy" id="303405"/>
    <lineage>
        <taxon>Eukaryota</taxon>
        <taxon>Sar</taxon>
        <taxon>Stramenopiles</taxon>
        <taxon>Ochrophyta</taxon>
        <taxon>Bacillariophyta</taxon>
        <taxon>Bacillariophyceae</taxon>
        <taxon>Bacillariophycidae</taxon>
        <taxon>Bacillariales</taxon>
        <taxon>Bacillariaceae</taxon>
        <taxon>Nitzschia</taxon>
    </lineage>
</organism>
<feature type="compositionally biased region" description="Low complexity" evidence="1">
    <location>
        <begin position="27"/>
        <end position="37"/>
    </location>
</feature>
<dbReference type="OrthoDB" id="411615at2759"/>
<dbReference type="Proteomes" id="UP000693970">
    <property type="component" value="Unassembled WGS sequence"/>
</dbReference>
<accession>A0A9K3M0J7</accession>
<keyword evidence="2" id="KW-0808">Transferase</keyword>
<evidence type="ECO:0000313" key="3">
    <source>
        <dbReference type="Proteomes" id="UP000693970"/>
    </source>
</evidence>
<evidence type="ECO:0000313" key="2">
    <source>
        <dbReference type="EMBL" id="KAG7371220.1"/>
    </source>
</evidence>
<protein>
    <submittedName>
        <fullName evidence="2">Reverse transcriptase RNA-dependent DNA polymerase</fullName>
    </submittedName>
</protein>
<proteinExistence type="predicted"/>
<sequence length="247" mass="28335">MPALIARSDDDSDSDDEEEEFNQDVFTQNNSTQNTQQWSYPESINIHDQPTDAATSPQHRYPQRIRRGNPKYACHTEQYTHQPTVPTPEEYVETVKCAYNNEVVQPIQEVTDMKPTMFLPAPDNWKQILKLPPHVMNHWSASILKELKVLVKKQTFVIDTPNSGDPIIPVTAKFRVKLTKDGMIEKLKSRIALRGALMQDNVEIPDTWCPIAGFRAFKMFLAMAAHYKKRIYQLDYVAAFLQADVLG</sequence>
<gene>
    <name evidence="2" type="ORF">IV203_019790</name>
</gene>
<dbReference type="EMBL" id="JAGRRH010000004">
    <property type="protein sequence ID" value="KAG7371220.1"/>
    <property type="molecule type" value="Genomic_DNA"/>
</dbReference>
<reference evidence="2" key="2">
    <citation type="submission" date="2021-04" db="EMBL/GenBank/DDBJ databases">
        <authorList>
            <person name="Podell S."/>
        </authorList>
    </citation>
    <scope>NUCLEOTIDE SEQUENCE</scope>
    <source>
        <strain evidence="2">Hildebrandi</strain>
    </source>
</reference>
<comment type="caution">
    <text evidence="2">The sequence shown here is derived from an EMBL/GenBank/DDBJ whole genome shotgun (WGS) entry which is preliminary data.</text>
</comment>
<reference evidence="2" key="1">
    <citation type="journal article" date="2021" name="Sci. Rep.">
        <title>Diploid genomic architecture of Nitzschia inconspicua, an elite biomass production diatom.</title>
        <authorList>
            <person name="Oliver A."/>
            <person name="Podell S."/>
            <person name="Pinowska A."/>
            <person name="Traller J.C."/>
            <person name="Smith S.R."/>
            <person name="McClure R."/>
            <person name="Beliaev A."/>
            <person name="Bohutskyi P."/>
            <person name="Hill E.A."/>
            <person name="Rabines A."/>
            <person name="Zheng H."/>
            <person name="Allen L.Z."/>
            <person name="Kuo A."/>
            <person name="Grigoriev I.V."/>
            <person name="Allen A.E."/>
            <person name="Hazlebeck D."/>
            <person name="Allen E.E."/>
        </authorList>
    </citation>
    <scope>NUCLEOTIDE SEQUENCE</scope>
    <source>
        <strain evidence="2">Hildebrandi</strain>
    </source>
</reference>
<feature type="compositionally biased region" description="Acidic residues" evidence="1">
    <location>
        <begin position="10"/>
        <end position="22"/>
    </location>
</feature>
<dbReference type="GO" id="GO:0003964">
    <property type="term" value="F:RNA-directed DNA polymerase activity"/>
    <property type="evidence" value="ECO:0007669"/>
    <property type="project" value="UniProtKB-KW"/>
</dbReference>
<keyword evidence="3" id="KW-1185">Reference proteome</keyword>
<feature type="region of interest" description="Disordered" evidence="1">
    <location>
        <begin position="1"/>
        <end position="40"/>
    </location>
</feature>
<dbReference type="AlphaFoldDB" id="A0A9K3M0J7"/>
<keyword evidence="2" id="KW-0548">Nucleotidyltransferase</keyword>
<name>A0A9K3M0J7_9STRA</name>
<keyword evidence="2" id="KW-0695">RNA-directed DNA polymerase</keyword>